<dbReference type="OrthoDB" id="5333491at2759"/>
<accession>A0A9W8W4F2</accession>
<proteinExistence type="predicted"/>
<comment type="caution">
    <text evidence="2">The sequence shown here is derived from an EMBL/GenBank/DDBJ whole genome shotgun (WGS) entry which is preliminary data.</text>
</comment>
<name>A0A9W8W4F2_9HYPO</name>
<evidence type="ECO:0000313" key="3">
    <source>
        <dbReference type="Proteomes" id="UP001140502"/>
    </source>
</evidence>
<reference evidence="2" key="1">
    <citation type="submission" date="2022-10" db="EMBL/GenBank/DDBJ databases">
        <title>Tapping the CABI collections for fungal endophytes: first genome assemblies for Collariella, Neodidymelliopsis, Ascochyta clinopodiicola, Didymella pomorum, Didymosphaeria variabile, Neocosmospora piperis and Neocucurbitaria cava.</title>
        <authorList>
            <person name="Hill R."/>
        </authorList>
    </citation>
    <scope>NUCLEOTIDE SEQUENCE</scope>
    <source>
        <strain evidence="2">IMI 366586</strain>
    </source>
</reference>
<gene>
    <name evidence="2" type="ORF">N0V84_011130</name>
</gene>
<dbReference type="AlphaFoldDB" id="A0A9W8W4F2"/>
<feature type="compositionally biased region" description="Acidic residues" evidence="1">
    <location>
        <begin position="327"/>
        <end position="354"/>
    </location>
</feature>
<evidence type="ECO:0000313" key="2">
    <source>
        <dbReference type="EMBL" id="KAJ4310137.1"/>
    </source>
</evidence>
<keyword evidence="3" id="KW-1185">Reference proteome</keyword>
<evidence type="ECO:0000256" key="1">
    <source>
        <dbReference type="SAM" id="MobiDB-lite"/>
    </source>
</evidence>
<feature type="region of interest" description="Disordered" evidence="1">
    <location>
        <begin position="327"/>
        <end position="357"/>
    </location>
</feature>
<organism evidence="2 3">
    <name type="scientific">Fusarium piperis</name>
    <dbReference type="NCBI Taxonomy" id="1435070"/>
    <lineage>
        <taxon>Eukaryota</taxon>
        <taxon>Fungi</taxon>
        <taxon>Dikarya</taxon>
        <taxon>Ascomycota</taxon>
        <taxon>Pezizomycotina</taxon>
        <taxon>Sordariomycetes</taxon>
        <taxon>Hypocreomycetidae</taxon>
        <taxon>Hypocreales</taxon>
        <taxon>Nectriaceae</taxon>
        <taxon>Fusarium</taxon>
        <taxon>Fusarium solani species complex</taxon>
    </lineage>
</organism>
<dbReference type="Proteomes" id="UP001140502">
    <property type="component" value="Unassembled WGS sequence"/>
</dbReference>
<sequence>MSSSETLDFVASVIVGRVSRAVLSRVETRSFNTVKLSCHPESLRQFDNVFSDKTVRDLVKAIRYDVILPVVSDKRLRNKFQSTREAAENTRVFTEAILALFTRLSYWEGQRGVKLTLTATSPSDDPILRTGNLRVKQWRNWFKCINLETSVVRSDSLPPAPCISFLDIQGLDSSTGDRSGRRLHPDVICVMANALPCLEHTIWDLYMPPRRMPSQRKQFKAALARALLQPTYASLTTLTILLWDPDPRNEEAILVPDDEEDRLSLGMRRICELPTLVSLFLWGKWCISHRAFRRFGPSVRALFVNMSMTTPDGRWLLDVYPGSAEEEEHVVESDYSDSDDQGDTLLEMDSENSDVEDRLPRRAEAIANQDRPSKQIREVPNPETFTPLVTSFTRAVASSNYSSCLGFAEMRLTTELASMQLSYHGGVGVEDSRLSALPDFAQRIIKSDKVETRTWRFEAYGGITASGWKIPGAMWDVMEEVVGAENINANIGRTERVVPGPN</sequence>
<protein>
    <submittedName>
        <fullName evidence="2">Uncharacterized protein</fullName>
    </submittedName>
</protein>
<dbReference type="EMBL" id="JAPEUR010000394">
    <property type="protein sequence ID" value="KAJ4310137.1"/>
    <property type="molecule type" value="Genomic_DNA"/>
</dbReference>